<dbReference type="RefSeq" id="WP_184879734.1">
    <property type="nucleotide sequence ID" value="NZ_BOOV01000017.1"/>
</dbReference>
<gene>
    <name evidence="3" type="ORF">BJ982_002493</name>
</gene>
<dbReference type="EMBL" id="JACHND010000001">
    <property type="protein sequence ID" value="MBB4700949.1"/>
    <property type="molecule type" value="Genomic_DNA"/>
</dbReference>
<name>A0A7W7D606_9ACTN</name>
<dbReference type="AlphaFoldDB" id="A0A7W7D606"/>
<comment type="similarity">
    <text evidence="1">Belongs to the DprA/Smf family.</text>
</comment>
<feature type="domain" description="Smf/DprA SLOG" evidence="2">
    <location>
        <begin position="84"/>
        <end position="291"/>
    </location>
</feature>
<dbReference type="Gene3D" id="3.40.50.450">
    <property type="match status" value="1"/>
</dbReference>
<dbReference type="PANTHER" id="PTHR43022:SF1">
    <property type="entry name" value="PROTEIN SMF"/>
    <property type="match status" value="1"/>
</dbReference>
<evidence type="ECO:0000259" key="2">
    <source>
        <dbReference type="Pfam" id="PF02481"/>
    </source>
</evidence>
<dbReference type="Pfam" id="PF02481">
    <property type="entry name" value="DNA_processg_A"/>
    <property type="match status" value="1"/>
</dbReference>
<protein>
    <submittedName>
        <fullName evidence="3">DNA processing protein</fullName>
    </submittedName>
</protein>
<evidence type="ECO:0000256" key="1">
    <source>
        <dbReference type="ARBA" id="ARBA00006525"/>
    </source>
</evidence>
<dbReference type="PANTHER" id="PTHR43022">
    <property type="entry name" value="PROTEIN SMF"/>
    <property type="match status" value="1"/>
</dbReference>
<dbReference type="GO" id="GO:0009294">
    <property type="term" value="P:DNA-mediated transformation"/>
    <property type="evidence" value="ECO:0007669"/>
    <property type="project" value="InterPro"/>
</dbReference>
<dbReference type="Proteomes" id="UP000542210">
    <property type="component" value="Unassembled WGS sequence"/>
</dbReference>
<evidence type="ECO:0000313" key="3">
    <source>
        <dbReference type="EMBL" id="MBB4700949.1"/>
    </source>
</evidence>
<dbReference type="InterPro" id="IPR057666">
    <property type="entry name" value="DrpA_SLOG"/>
</dbReference>
<accession>A0A7W7D606</accession>
<proteinExistence type="inferred from homology"/>
<dbReference type="InterPro" id="IPR003488">
    <property type="entry name" value="DprA"/>
</dbReference>
<comment type="caution">
    <text evidence="3">The sequence shown here is derived from an EMBL/GenBank/DDBJ whole genome shotgun (WGS) entry which is preliminary data.</text>
</comment>
<evidence type="ECO:0000313" key="4">
    <source>
        <dbReference type="Proteomes" id="UP000542210"/>
    </source>
</evidence>
<organism evidence="3 4">
    <name type="scientific">Sphaerisporangium siamense</name>
    <dbReference type="NCBI Taxonomy" id="795645"/>
    <lineage>
        <taxon>Bacteria</taxon>
        <taxon>Bacillati</taxon>
        <taxon>Actinomycetota</taxon>
        <taxon>Actinomycetes</taxon>
        <taxon>Streptosporangiales</taxon>
        <taxon>Streptosporangiaceae</taxon>
        <taxon>Sphaerisporangium</taxon>
    </lineage>
</organism>
<keyword evidence="4" id="KW-1185">Reference proteome</keyword>
<sequence length="325" mass="35370">MRITEEQSRLLGICMVKGVSWYLVAREAQRLDGLARLWSGDIVESSPEATKARALIKESAGELDRYTESAIKQADRAADGGARLVTVLDKEYPATLRLIFNLPPFLFVRGELRDTDLRSVAVVGTRQASEDGLRRARRMSGLLTERQVTVVSGLARGIDTAAHTAALDTGGRTIAVVGTGILRCYPAENRGLADRIAESGAVVSQFWPDANGATYTFPRRNVTMSGIAQGTVVIEASSTSGAKMQARLALEHGKRVFLLRSLTEAQPWAKEYVRTRGALMVEDVDDVVNSLSSPDRIQAVNASRAQLSLNFEDLKLEEPSPGALW</sequence>
<reference evidence="3 4" key="1">
    <citation type="submission" date="2020-08" db="EMBL/GenBank/DDBJ databases">
        <title>Sequencing the genomes of 1000 actinobacteria strains.</title>
        <authorList>
            <person name="Klenk H.-P."/>
        </authorList>
    </citation>
    <scope>NUCLEOTIDE SEQUENCE [LARGE SCALE GENOMIC DNA]</scope>
    <source>
        <strain evidence="3 4">DSM 45784</strain>
    </source>
</reference>
<dbReference type="SUPFAM" id="SSF102405">
    <property type="entry name" value="MCP/YpsA-like"/>
    <property type="match status" value="1"/>
</dbReference>